<evidence type="ECO:0000256" key="3">
    <source>
        <dbReference type="ARBA" id="ARBA00010207"/>
    </source>
</evidence>
<keyword evidence="9" id="KW-0479">Metal-binding</keyword>
<dbReference type="InterPro" id="IPR006195">
    <property type="entry name" value="aa-tRNA-synth_II"/>
</dbReference>
<evidence type="ECO:0000256" key="8">
    <source>
        <dbReference type="ARBA" id="ARBA00022598"/>
    </source>
</evidence>
<keyword evidence="10" id="KW-0547">Nucleotide-binding</keyword>
<comment type="subunit">
    <text evidence="4">Tetramer of two alpha and two beta subunits.</text>
</comment>
<dbReference type="PANTHER" id="PTHR11538">
    <property type="entry name" value="PHENYLALANYL-TRNA SYNTHETASE"/>
    <property type="match status" value="1"/>
</dbReference>
<comment type="subcellular location">
    <subcellularLocation>
        <location evidence="2">Cytoplasm</location>
    </subcellularLocation>
</comment>
<protein>
    <recommendedName>
        <fullName evidence="6">Phenylalanine--tRNA ligase alpha subunit</fullName>
        <ecNumber evidence="5">6.1.1.20</ecNumber>
    </recommendedName>
    <alternativeName>
        <fullName evidence="15">Phenylalanyl-tRNA synthetase alpha subunit</fullName>
    </alternativeName>
</protein>
<feature type="domain" description="Aminoacyl-transfer RNA synthetases class-II family profile" evidence="17">
    <location>
        <begin position="147"/>
        <end position="329"/>
    </location>
</feature>
<evidence type="ECO:0000256" key="14">
    <source>
        <dbReference type="ARBA" id="ARBA00023146"/>
    </source>
</evidence>
<dbReference type="GO" id="GO:0006432">
    <property type="term" value="P:phenylalanyl-tRNA aminoacylation"/>
    <property type="evidence" value="ECO:0007669"/>
    <property type="project" value="InterPro"/>
</dbReference>
<gene>
    <name evidence="18" type="ORF">PTTT1_LOCUS4558</name>
</gene>
<evidence type="ECO:0000256" key="16">
    <source>
        <dbReference type="ARBA" id="ARBA00049255"/>
    </source>
</evidence>
<keyword evidence="14" id="KW-0030">Aminoacyl-tRNA synthetase</keyword>
<comment type="cofactor">
    <cofactor evidence="1">
        <name>Mg(2+)</name>
        <dbReference type="ChEBI" id="CHEBI:18420"/>
    </cofactor>
</comment>
<keyword evidence="8" id="KW-0436">Ligase</keyword>
<dbReference type="AlphaFoldDB" id="A0A8J9S2H4"/>
<dbReference type="InterPro" id="IPR010978">
    <property type="entry name" value="tRNA-bd_arm"/>
</dbReference>
<dbReference type="GO" id="GO:0000049">
    <property type="term" value="F:tRNA binding"/>
    <property type="evidence" value="ECO:0007669"/>
    <property type="project" value="InterPro"/>
</dbReference>
<dbReference type="Pfam" id="PF02912">
    <property type="entry name" value="Phe_tRNA-synt_N"/>
    <property type="match status" value="1"/>
</dbReference>
<evidence type="ECO:0000256" key="1">
    <source>
        <dbReference type="ARBA" id="ARBA00001946"/>
    </source>
</evidence>
<sequence length="349" mass="39938">MSDTAEQISIDDVSKELRVVRQEFGEKMERVTSVADAEVIRREYLGKKGPINKAMGYMRLLPNEDKPKLGAVVNEIKEALETTMTERMDALKVAEIEAAMELERIDVTQPGLWNSPDIGRRHPLSITMEKAVDIFTKLGYDTVTGCADSPEIENDYYCFEALNCPKDHPARDMQDTFYLTEDLELMLRTHTSAVQIRQLEKRKPPLRIVAPGRVYRKDDIDATHSLMFHQVEILALEKRGELNLGHLKGTVEHFLQNMFGPNIKVRFRGSYFPFTEPSMEVDVFFRGKWLEVLGCGMVDPNVLEMAGIDPNEYSGFAAGFGVERFAMVIHGITDLREFYKNDKRFLQQF</sequence>
<evidence type="ECO:0000256" key="10">
    <source>
        <dbReference type="ARBA" id="ARBA00022741"/>
    </source>
</evidence>
<evidence type="ECO:0000313" key="18">
    <source>
        <dbReference type="EMBL" id="CAG9277682.1"/>
    </source>
</evidence>
<keyword evidence="7" id="KW-0963">Cytoplasm</keyword>
<dbReference type="SUPFAM" id="SSF46589">
    <property type="entry name" value="tRNA-binding arm"/>
    <property type="match status" value="1"/>
</dbReference>
<evidence type="ECO:0000256" key="11">
    <source>
        <dbReference type="ARBA" id="ARBA00022840"/>
    </source>
</evidence>
<dbReference type="PANTHER" id="PTHR11538:SF41">
    <property type="entry name" value="PHENYLALANINE--TRNA LIGASE, MITOCHONDRIAL"/>
    <property type="match status" value="1"/>
</dbReference>
<evidence type="ECO:0000256" key="13">
    <source>
        <dbReference type="ARBA" id="ARBA00022917"/>
    </source>
</evidence>
<dbReference type="GO" id="GO:0046872">
    <property type="term" value="F:metal ion binding"/>
    <property type="evidence" value="ECO:0007669"/>
    <property type="project" value="UniProtKB-KW"/>
</dbReference>
<dbReference type="GO" id="GO:0005737">
    <property type="term" value="C:cytoplasm"/>
    <property type="evidence" value="ECO:0007669"/>
    <property type="project" value="UniProtKB-SubCell"/>
</dbReference>
<evidence type="ECO:0000256" key="15">
    <source>
        <dbReference type="ARBA" id="ARBA00030612"/>
    </source>
</evidence>
<evidence type="ECO:0000256" key="12">
    <source>
        <dbReference type="ARBA" id="ARBA00022842"/>
    </source>
</evidence>
<evidence type="ECO:0000259" key="17">
    <source>
        <dbReference type="PROSITE" id="PS50862"/>
    </source>
</evidence>
<accession>A0A8J9S2H4</accession>
<proteinExistence type="inferred from homology"/>
<feature type="non-terminal residue" evidence="18">
    <location>
        <position position="349"/>
    </location>
</feature>
<dbReference type="EMBL" id="OU594942">
    <property type="protein sequence ID" value="CAG9277682.1"/>
    <property type="molecule type" value="Genomic_DNA"/>
</dbReference>
<dbReference type="Pfam" id="PF01409">
    <property type="entry name" value="tRNA-synt_2d"/>
    <property type="match status" value="1"/>
</dbReference>
<evidence type="ECO:0000256" key="5">
    <source>
        <dbReference type="ARBA" id="ARBA00012814"/>
    </source>
</evidence>
<dbReference type="EC" id="6.1.1.20" evidence="5"/>
<dbReference type="GO" id="GO:0005524">
    <property type="term" value="F:ATP binding"/>
    <property type="evidence" value="ECO:0007669"/>
    <property type="project" value="UniProtKB-KW"/>
</dbReference>
<evidence type="ECO:0000256" key="7">
    <source>
        <dbReference type="ARBA" id="ARBA00022490"/>
    </source>
</evidence>
<organism evidence="18">
    <name type="scientific">Phaeodactylum tricornutum</name>
    <name type="common">Diatom</name>
    <dbReference type="NCBI Taxonomy" id="2850"/>
    <lineage>
        <taxon>Eukaryota</taxon>
        <taxon>Sar</taxon>
        <taxon>Stramenopiles</taxon>
        <taxon>Ochrophyta</taxon>
        <taxon>Bacillariophyta</taxon>
        <taxon>Bacillariophyceae</taxon>
        <taxon>Bacillariophycidae</taxon>
        <taxon>Naviculales</taxon>
        <taxon>Phaeodactylaceae</taxon>
        <taxon>Phaeodactylum</taxon>
    </lineage>
</organism>
<comment type="catalytic activity">
    <reaction evidence="16">
        <text>tRNA(Phe) + L-phenylalanine + ATP = L-phenylalanyl-tRNA(Phe) + AMP + diphosphate + H(+)</text>
        <dbReference type="Rhea" id="RHEA:19413"/>
        <dbReference type="Rhea" id="RHEA-COMP:9668"/>
        <dbReference type="Rhea" id="RHEA-COMP:9699"/>
        <dbReference type="ChEBI" id="CHEBI:15378"/>
        <dbReference type="ChEBI" id="CHEBI:30616"/>
        <dbReference type="ChEBI" id="CHEBI:33019"/>
        <dbReference type="ChEBI" id="CHEBI:58095"/>
        <dbReference type="ChEBI" id="CHEBI:78442"/>
        <dbReference type="ChEBI" id="CHEBI:78531"/>
        <dbReference type="ChEBI" id="CHEBI:456215"/>
        <dbReference type="EC" id="6.1.1.20"/>
    </reaction>
</comment>
<evidence type="ECO:0000256" key="2">
    <source>
        <dbReference type="ARBA" id="ARBA00004496"/>
    </source>
</evidence>
<dbReference type="InterPro" id="IPR004529">
    <property type="entry name" value="Phe-tRNA-synth_IIc_asu"/>
</dbReference>
<comment type="similarity">
    <text evidence="3">Belongs to the class-II aminoacyl-tRNA synthetase family. Phe-tRNA synthetase alpha subunit type 1 subfamily.</text>
</comment>
<evidence type="ECO:0000256" key="6">
    <source>
        <dbReference type="ARBA" id="ARBA00015409"/>
    </source>
</evidence>
<dbReference type="InterPro" id="IPR002319">
    <property type="entry name" value="Phenylalanyl-tRNA_Synthase"/>
</dbReference>
<dbReference type="SUPFAM" id="SSF55681">
    <property type="entry name" value="Class II aaRS and biotin synthetases"/>
    <property type="match status" value="1"/>
</dbReference>
<dbReference type="NCBIfam" id="TIGR00468">
    <property type="entry name" value="pheS"/>
    <property type="match status" value="1"/>
</dbReference>
<dbReference type="HAMAP" id="MF_00281">
    <property type="entry name" value="Phe_tRNA_synth_alpha1"/>
    <property type="match status" value="1"/>
</dbReference>
<evidence type="ECO:0000256" key="9">
    <source>
        <dbReference type="ARBA" id="ARBA00022723"/>
    </source>
</evidence>
<dbReference type="Proteomes" id="UP000836788">
    <property type="component" value="Chromosome 1"/>
</dbReference>
<dbReference type="InterPro" id="IPR045864">
    <property type="entry name" value="aa-tRNA-synth_II/BPL/LPL"/>
</dbReference>
<dbReference type="CDD" id="cd00496">
    <property type="entry name" value="PheRS_alpha_core"/>
    <property type="match status" value="1"/>
</dbReference>
<dbReference type="GO" id="GO:0004826">
    <property type="term" value="F:phenylalanine-tRNA ligase activity"/>
    <property type="evidence" value="ECO:0007669"/>
    <property type="project" value="UniProtKB-EC"/>
</dbReference>
<keyword evidence="12" id="KW-0460">Magnesium</keyword>
<dbReference type="PROSITE" id="PS50862">
    <property type="entry name" value="AA_TRNA_LIGASE_II"/>
    <property type="match status" value="1"/>
</dbReference>
<name>A0A8J9S2H4_PHATR</name>
<reference evidence="18" key="1">
    <citation type="submission" date="2022-02" db="EMBL/GenBank/DDBJ databases">
        <authorList>
            <person name="Giguere J D."/>
        </authorList>
    </citation>
    <scope>NUCLEOTIDE SEQUENCE</scope>
    <source>
        <strain evidence="18">CCAP 1055/1</strain>
    </source>
</reference>
<keyword evidence="11" id="KW-0067">ATP-binding</keyword>
<evidence type="ECO:0000256" key="4">
    <source>
        <dbReference type="ARBA" id="ARBA00011209"/>
    </source>
</evidence>
<keyword evidence="13" id="KW-0648">Protein biosynthesis</keyword>
<dbReference type="InterPro" id="IPR022911">
    <property type="entry name" value="Phe_tRNA_ligase_alpha1_bac"/>
</dbReference>
<dbReference type="Gene3D" id="3.30.930.10">
    <property type="entry name" value="Bira Bifunctional Protein, Domain 2"/>
    <property type="match status" value="1"/>
</dbReference>
<dbReference type="InterPro" id="IPR004188">
    <property type="entry name" value="Phe-tRNA_ligase_II_N"/>
</dbReference>